<gene>
    <name evidence="1" type="ORF">DXG03_001846</name>
</gene>
<reference evidence="1" key="1">
    <citation type="submission" date="2020-07" db="EMBL/GenBank/DDBJ databases">
        <authorList>
            <person name="Nieuwenhuis M."/>
            <person name="Van De Peppel L.J.J."/>
        </authorList>
    </citation>
    <scope>NUCLEOTIDE SEQUENCE</scope>
    <source>
        <strain evidence="1">AP01</strain>
        <tissue evidence="1">Mycelium</tissue>
    </source>
</reference>
<name>A0A9P7K7H4_9AGAR</name>
<dbReference type="Proteomes" id="UP000775547">
    <property type="component" value="Unassembled WGS sequence"/>
</dbReference>
<reference evidence="1" key="2">
    <citation type="submission" date="2021-10" db="EMBL/GenBank/DDBJ databases">
        <title>Phylogenomics reveals ancestral predisposition of the termite-cultivated fungus Termitomyces towards a domesticated lifestyle.</title>
        <authorList>
            <person name="Auxier B."/>
            <person name="Grum-Grzhimaylo A."/>
            <person name="Cardenas M.E."/>
            <person name="Lodge J.D."/>
            <person name="Laessoe T."/>
            <person name="Pedersen O."/>
            <person name="Smith M.E."/>
            <person name="Kuyper T.W."/>
            <person name="Franco-Molano E.A."/>
            <person name="Baroni T.J."/>
            <person name="Aanen D.K."/>
        </authorList>
    </citation>
    <scope>NUCLEOTIDE SEQUENCE</scope>
    <source>
        <strain evidence="1">AP01</strain>
        <tissue evidence="1">Mycelium</tissue>
    </source>
</reference>
<organism evidence="1 2">
    <name type="scientific">Asterophora parasitica</name>
    <dbReference type="NCBI Taxonomy" id="117018"/>
    <lineage>
        <taxon>Eukaryota</taxon>
        <taxon>Fungi</taxon>
        <taxon>Dikarya</taxon>
        <taxon>Basidiomycota</taxon>
        <taxon>Agaricomycotina</taxon>
        <taxon>Agaricomycetes</taxon>
        <taxon>Agaricomycetidae</taxon>
        <taxon>Agaricales</taxon>
        <taxon>Tricholomatineae</taxon>
        <taxon>Lyophyllaceae</taxon>
        <taxon>Asterophora</taxon>
    </lineage>
</organism>
<dbReference type="AlphaFoldDB" id="A0A9P7K7H4"/>
<evidence type="ECO:0000313" key="2">
    <source>
        <dbReference type="Proteomes" id="UP000775547"/>
    </source>
</evidence>
<evidence type="ECO:0000313" key="1">
    <source>
        <dbReference type="EMBL" id="KAG5640003.1"/>
    </source>
</evidence>
<keyword evidence="2" id="KW-1185">Reference proteome</keyword>
<sequence length="229" mass="25730">LKIEEFEPLTVKKMYRLVKIAWKRACVARFHEDFDLHIRPVIVAPSTTFFDYVITPAGAVLSQDSDDIIRAGTHLAVCLKDGTLIDESSGDFQLVPDGTFEEDENDNFRDNPSLREMSAMPDDVRDAVLKRDRGMCCFTGVPLDAKTSSVVWVLPPTLDYEMELSDSERFYDLMNTVAEEADAARLQGLKVASNAITIHRDLVTLFRTNQLSVDVGDVSDLAFVDFLRC</sequence>
<feature type="non-terminal residue" evidence="1">
    <location>
        <position position="229"/>
    </location>
</feature>
<dbReference type="EMBL" id="JABCKV010001439">
    <property type="protein sequence ID" value="KAG5640003.1"/>
    <property type="molecule type" value="Genomic_DNA"/>
</dbReference>
<accession>A0A9P7K7H4</accession>
<dbReference type="OrthoDB" id="3263651at2759"/>
<protein>
    <submittedName>
        <fullName evidence="1">Uncharacterized protein</fullName>
    </submittedName>
</protein>
<comment type="caution">
    <text evidence="1">The sequence shown here is derived from an EMBL/GenBank/DDBJ whole genome shotgun (WGS) entry which is preliminary data.</text>
</comment>
<proteinExistence type="predicted"/>